<dbReference type="Gene3D" id="6.10.340.10">
    <property type="match status" value="1"/>
</dbReference>
<evidence type="ECO:0000259" key="6">
    <source>
        <dbReference type="PROSITE" id="PS50885"/>
    </source>
</evidence>
<dbReference type="GO" id="GO:0007165">
    <property type="term" value="P:signal transduction"/>
    <property type="evidence" value="ECO:0007669"/>
    <property type="project" value="UniProtKB-KW"/>
</dbReference>
<evidence type="ECO:0000256" key="2">
    <source>
        <dbReference type="ARBA" id="ARBA00029447"/>
    </source>
</evidence>
<protein>
    <submittedName>
        <fullName evidence="7">Putative sensory transducer protein signal peptide</fullName>
    </submittedName>
</protein>
<proteinExistence type="inferred from homology"/>
<dbReference type="Pfam" id="PF00672">
    <property type="entry name" value="HAMP"/>
    <property type="match status" value="1"/>
</dbReference>
<keyword evidence="1 3" id="KW-0807">Transducer</keyword>
<dbReference type="InterPro" id="IPR024478">
    <property type="entry name" value="HlyB_4HB_MCP"/>
</dbReference>
<dbReference type="SMART" id="SM00304">
    <property type="entry name" value="HAMP"/>
    <property type="match status" value="1"/>
</dbReference>
<dbReference type="KEGG" id="bvz:BRAD3257_5717"/>
<dbReference type="PROSITE" id="PS50885">
    <property type="entry name" value="HAMP"/>
    <property type="match status" value="1"/>
</dbReference>
<dbReference type="AlphaFoldDB" id="A0A2U3Q5E8"/>
<dbReference type="Pfam" id="PF12729">
    <property type="entry name" value="4HB_MCP_1"/>
    <property type="match status" value="1"/>
</dbReference>
<sequence>MFSNISIRTKITAVVSGLLLALIGTGVFAVWNMQVINAAVVDIRSNWLPSVRVIGELRATTITYRNAVRQHLLFDRAQDKADLDKRIETIAERMAQNIADYKKLISSPQERALFDEWSGLWNDYMKGAQEVLILSRAAAGRFPQEANDLNSRNVNPIGLDADKVLASAIDLNNKGADAAGAEAAIAYISAVKTLVATVTIAGLLGALVAFFVMRTVSQGINAIVSPMRALSAGDLSAEVTHQGERTEIGQMADALQVFKEALIAKKDAEEARAEQEHQQAELRRREMHRLADAFEGAVGEIVQTVSSASSQLEASAGTLRATAERTQDVVAGVAAASEEATTNVQSVASASEELAASVGEVGRQVQESSRIADEAVRQAEITNEQIERLAQAAARIGDVVDLINSIAGQTNLLALNATIEAARAGDAGRGFAVVASEVKALAEQTAKATQEIGQQVGSMQAATEKSVAAITDISGTISRMSEIATAVAAAVEQQGAATHEIARNIQQAAQGTGGVSAGVANVQRGAAETGSASAQLLSSAGLLSRDSTRLREEVAHFLRTVRA</sequence>
<evidence type="ECO:0000313" key="7">
    <source>
        <dbReference type="EMBL" id="SPP96651.1"/>
    </source>
</evidence>
<reference evidence="7 8" key="1">
    <citation type="submission" date="2018-03" db="EMBL/GenBank/DDBJ databases">
        <authorList>
            <person name="Gully D."/>
        </authorList>
    </citation>
    <scope>NUCLEOTIDE SEQUENCE [LARGE SCALE GENOMIC DNA]</scope>
    <source>
        <strain evidence="7">ORS3257</strain>
    </source>
</reference>
<feature type="domain" description="Methyl-accepting transducer" evidence="5">
    <location>
        <begin position="301"/>
        <end position="544"/>
    </location>
</feature>
<gene>
    <name evidence="7" type="ORF">BRAD3257_5717</name>
</gene>
<dbReference type="PANTHER" id="PTHR32089:SF112">
    <property type="entry name" value="LYSOZYME-LIKE PROTEIN-RELATED"/>
    <property type="match status" value="1"/>
</dbReference>
<accession>A0A2U3Q5E8</accession>
<dbReference type="Pfam" id="PF00015">
    <property type="entry name" value="MCPsignal"/>
    <property type="match status" value="1"/>
</dbReference>
<feature type="coiled-coil region" evidence="4">
    <location>
        <begin position="258"/>
        <end position="290"/>
    </location>
</feature>
<evidence type="ECO:0000256" key="3">
    <source>
        <dbReference type="PROSITE-ProRule" id="PRU00284"/>
    </source>
</evidence>
<evidence type="ECO:0000313" key="8">
    <source>
        <dbReference type="Proteomes" id="UP000246085"/>
    </source>
</evidence>
<evidence type="ECO:0000259" key="5">
    <source>
        <dbReference type="PROSITE" id="PS50111"/>
    </source>
</evidence>
<dbReference type="SUPFAM" id="SSF58104">
    <property type="entry name" value="Methyl-accepting chemotaxis protein (MCP) signaling domain"/>
    <property type="match status" value="1"/>
</dbReference>
<dbReference type="SMART" id="SM00283">
    <property type="entry name" value="MA"/>
    <property type="match status" value="1"/>
</dbReference>
<organism evidence="7 8">
    <name type="scientific">Bradyrhizobium vignae</name>
    <dbReference type="NCBI Taxonomy" id="1549949"/>
    <lineage>
        <taxon>Bacteria</taxon>
        <taxon>Pseudomonadati</taxon>
        <taxon>Pseudomonadota</taxon>
        <taxon>Alphaproteobacteria</taxon>
        <taxon>Hyphomicrobiales</taxon>
        <taxon>Nitrobacteraceae</taxon>
        <taxon>Bradyrhizobium</taxon>
    </lineage>
</organism>
<dbReference type="PROSITE" id="PS50111">
    <property type="entry name" value="CHEMOTAXIS_TRANSDUC_2"/>
    <property type="match status" value="1"/>
</dbReference>
<evidence type="ECO:0000256" key="1">
    <source>
        <dbReference type="ARBA" id="ARBA00023224"/>
    </source>
</evidence>
<name>A0A2U3Q5E8_9BRAD</name>
<comment type="similarity">
    <text evidence="2">Belongs to the methyl-accepting chemotaxis (MCP) protein family.</text>
</comment>
<dbReference type="InterPro" id="IPR003660">
    <property type="entry name" value="HAMP_dom"/>
</dbReference>
<dbReference type="Proteomes" id="UP000246085">
    <property type="component" value="Chromosome BRAD3257"/>
</dbReference>
<dbReference type="SUPFAM" id="SSF158472">
    <property type="entry name" value="HAMP domain-like"/>
    <property type="match status" value="1"/>
</dbReference>
<dbReference type="Gene3D" id="1.10.287.950">
    <property type="entry name" value="Methyl-accepting chemotaxis protein"/>
    <property type="match status" value="1"/>
</dbReference>
<evidence type="ECO:0000256" key="4">
    <source>
        <dbReference type="SAM" id="Coils"/>
    </source>
</evidence>
<feature type="domain" description="HAMP" evidence="6">
    <location>
        <begin position="214"/>
        <end position="267"/>
    </location>
</feature>
<dbReference type="RefSeq" id="WP_122404216.1">
    <property type="nucleotide sequence ID" value="NZ_LS398110.1"/>
</dbReference>
<dbReference type="PANTHER" id="PTHR32089">
    <property type="entry name" value="METHYL-ACCEPTING CHEMOTAXIS PROTEIN MCPB"/>
    <property type="match status" value="1"/>
</dbReference>
<dbReference type="InterPro" id="IPR004089">
    <property type="entry name" value="MCPsignal_dom"/>
</dbReference>
<keyword evidence="4" id="KW-0175">Coiled coil</keyword>
<dbReference type="EMBL" id="LS398110">
    <property type="protein sequence ID" value="SPP96651.1"/>
    <property type="molecule type" value="Genomic_DNA"/>
</dbReference>
<dbReference type="GO" id="GO:0016020">
    <property type="term" value="C:membrane"/>
    <property type="evidence" value="ECO:0007669"/>
    <property type="project" value="InterPro"/>
</dbReference>